<protein>
    <submittedName>
        <fullName evidence="1">Uncharacterized protein</fullName>
    </submittedName>
</protein>
<dbReference type="RefSeq" id="WP_191732771.1">
    <property type="nucleotide sequence ID" value="NZ_JACSPR010000002.1"/>
</dbReference>
<accession>A0A8I0LGX9</accession>
<evidence type="ECO:0000313" key="2">
    <source>
        <dbReference type="Proteomes" id="UP000650224"/>
    </source>
</evidence>
<dbReference type="AlphaFoldDB" id="A0A8I0LGX9"/>
<keyword evidence="2" id="KW-1185">Reference proteome</keyword>
<organism evidence="1 2">
    <name type="scientific">Corynebacterium gallinarum</name>
    <dbReference type="NCBI Taxonomy" id="2762214"/>
    <lineage>
        <taxon>Bacteria</taxon>
        <taxon>Bacillati</taxon>
        <taxon>Actinomycetota</taxon>
        <taxon>Actinomycetes</taxon>
        <taxon>Mycobacteriales</taxon>
        <taxon>Corynebacteriaceae</taxon>
        <taxon>Corynebacterium</taxon>
    </lineage>
</organism>
<dbReference type="Proteomes" id="UP000650224">
    <property type="component" value="Unassembled WGS sequence"/>
</dbReference>
<name>A0A8I0LGX9_9CORY</name>
<gene>
    <name evidence="1" type="ORF">H9627_04290</name>
</gene>
<comment type="caution">
    <text evidence="1">The sequence shown here is derived from an EMBL/GenBank/DDBJ whole genome shotgun (WGS) entry which is preliminary data.</text>
</comment>
<proteinExistence type="predicted"/>
<reference evidence="1 2" key="1">
    <citation type="submission" date="2020-08" db="EMBL/GenBank/DDBJ databases">
        <title>A Genomic Blueprint of the Chicken Gut Microbiome.</title>
        <authorList>
            <person name="Gilroy R."/>
            <person name="Ravi A."/>
            <person name="Getino M."/>
            <person name="Pursley I."/>
            <person name="Horton D.L."/>
            <person name="Alikhan N.-F."/>
            <person name="Baker D."/>
            <person name="Gharbi K."/>
            <person name="Hall N."/>
            <person name="Watson M."/>
            <person name="Adriaenssens E.M."/>
            <person name="Foster-Nyarko E."/>
            <person name="Jarju S."/>
            <person name="Secka A."/>
            <person name="Antonio M."/>
            <person name="Oren A."/>
            <person name="Chaudhuri R."/>
            <person name="La Ragione R.M."/>
            <person name="Hildebrand F."/>
            <person name="Pallen M.J."/>
        </authorList>
    </citation>
    <scope>NUCLEOTIDE SEQUENCE [LARGE SCALE GENOMIC DNA]</scope>
    <source>
        <strain evidence="1 2">Sa1YVA5</strain>
    </source>
</reference>
<evidence type="ECO:0000313" key="1">
    <source>
        <dbReference type="EMBL" id="MBD8029555.1"/>
    </source>
</evidence>
<sequence>MTTYKERVGKICKGLFRPGMKITWRYEESFFLSTRTAYLTVFFYDNKATVRLSLPVAEAPDQLVEAHIRHHLTKAIAGFYLNPKESTQ</sequence>
<dbReference type="EMBL" id="JACSPR010000002">
    <property type="protein sequence ID" value="MBD8029555.1"/>
    <property type="molecule type" value="Genomic_DNA"/>
</dbReference>